<proteinExistence type="evidence at transcript level"/>
<feature type="compositionally biased region" description="Low complexity" evidence="1">
    <location>
        <begin position="135"/>
        <end position="151"/>
    </location>
</feature>
<feature type="compositionally biased region" description="Polar residues" evidence="1">
    <location>
        <begin position="1"/>
        <end position="12"/>
    </location>
</feature>
<organism evidence="2">
    <name type="scientific">Zea mays</name>
    <name type="common">Maize</name>
    <dbReference type="NCBI Taxonomy" id="4577"/>
    <lineage>
        <taxon>Eukaryota</taxon>
        <taxon>Viridiplantae</taxon>
        <taxon>Streptophyta</taxon>
        <taxon>Embryophyta</taxon>
        <taxon>Tracheophyta</taxon>
        <taxon>Spermatophyta</taxon>
        <taxon>Magnoliopsida</taxon>
        <taxon>Liliopsida</taxon>
        <taxon>Poales</taxon>
        <taxon>Poaceae</taxon>
        <taxon>PACMAD clade</taxon>
        <taxon>Panicoideae</taxon>
        <taxon>Andropogonodae</taxon>
        <taxon>Andropogoneae</taxon>
        <taxon>Tripsacinae</taxon>
        <taxon>Zea</taxon>
    </lineage>
</organism>
<evidence type="ECO:0000256" key="1">
    <source>
        <dbReference type="SAM" id="MobiDB-lite"/>
    </source>
</evidence>
<evidence type="ECO:0000313" key="2">
    <source>
        <dbReference type="EMBL" id="ACN31561.1"/>
    </source>
</evidence>
<protein>
    <submittedName>
        <fullName evidence="2">Uncharacterized protein</fullName>
    </submittedName>
</protein>
<feature type="region of interest" description="Disordered" evidence="1">
    <location>
        <begin position="118"/>
        <end position="151"/>
    </location>
</feature>
<reference evidence="2" key="2">
    <citation type="submission" date="2012-06" db="EMBL/GenBank/DDBJ databases">
        <authorList>
            <person name="Yu Y."/>
            <person name="Currie J."/>
            <person name="Lomeli R."/>
            <person name="Angelova A."/>
            <person name="Collura K."/>
            <person name="Wissotski M."/>
            <person name="Campos D."/>
            <person name="Kudrna D."/>
            <person name="Golser W."/>
            <person name="Ashely E."/>
            <person name="Descour A."/>
            <person name="Fernandes J."/>
            <person name="Soderlund C."/>
            <person name="Walbot V."/>
        </authorList>
    </citation>
    <scope>NUCLEOTIDE SEQUENCE</scope>
    <source>
        <strain evidence="2">B73</strain>
    </source>
</reference>
<feature type="region of interest" description="Disordered" evidence="1">
    <location>
        <begin position="1"/>
        <end position="20"/>
    </location>
</feature>
<feature type="compositionally biased region" description="Pro residues" evidence="1">
    <location>
        <begin position="124"/>
        <end position="134"/>
    </location>
</feature>
<sequence length="151" mass="15927">MAKSADQNSHPSFFSPGPLITPPVSTNHVYNLHHRQLNLTHRSSKRTENRDDDQKKRTIHSASAIALALLRLTVPASAPSSATARLAAGVARKVGQSSPAMMTTTCSRTPAAGLAAPVAEPFSPSAPAPAPPASPAARWSRPASRYPDSFQ</sequence>
<dbReference type="EMBL" id="BT065685">
    <property type="protein sequence ID" value="ACN31561.1"/>
    <property type="molecule type" value="mRNA"/>
</dbReference>
<accession>C0PBL6</accession>
<dbReference type="AlphaFoldDB" id="C0PBL6"/>
<reference evidence="2" key="1">
    <citation type="journal article" date="2009" name="PLoS Genet.">
        <title>Sequencing, mapping, and analysis of 27,455 maize full-length cDNAs.</title>
        <authorList>
            <person name="Soderlund C."/>
            <person name="Descour A."/>
            <person name="Kudrna D."/>
            <person name="Bomhoff M."/>
            <person name="Boyd L."/>
            <person name="Currie J."/>
            <person name="Angelova A."/>
            <person name="Collura K."/>
            <person name="Wissotski M."/>
            <person name="Ashley E."/>
            <person name="Morrow D."/>
            <person name="Fernandes J."/>
            <person name="Walbot V."/>
            <person name="Yu Y."/>
        </authorList>
    </citation>
    <scope>NUCLEOTIDE SEQUENCE</scope>
    <source>
        <strain evidence="2">B73</strain>
    </source>
</reference>
<name>C0PBL6_MAIZE</name>